<dbReference type="VEuPathDB" id="MicrosporidiaDB:HERIO_1100"/>
<evidence type="ECO:0000313" key="1">
    <source>
        <dbReference type="EMBL" id="ORD97017.1"/>
    </source>
</evidence>
<reference evidence="1 2" key="1">
    <citation type="journal article" date="2017" name="Environ. Microbiol.">
        <title>Decay of the glycolytic pathway and adaptation to intranuclear parasitism within Enterocytozoonidae microsporidia.</title>
        <authorList>
            <person name="Wiredu Boakye D."/>
            <person name="Jaroenlak P."/>
            <person name="Prachumwat A."/>
            <person name="Williams T.A."/>
            <person name="Bateman K.S."/>
            <person name="Itsathitphaisarn O."/>
            <person name="Sritunyalucksana K."/>
            <person name="Paszkiewicz K.H."/>
            <person name="Moore K.A."/>
            <person name="Stentiford G.D."/>
            <person name="Williams B.A."/>
        </authorList>
    </citation>
    <scope>NUCLEOTIDE SEQUENCE [LARGE SCALE GENOMIC DNA]</scope>
    <source>
        <strain evidence="1 2">GB1</strain>
    </source>
</reference>
<dbReference type="EMBL" id="LVKB01000047">
    <property type="protein sequence ID" value="ORD97017.1"/>
    <property type="molecule type" value="Genomic_DNA"/>
</dbReference>
<dbReference type="Proteomes" id="UP000192356">
    <property type="component" value="Unassembled WGS sequence"/>
</dbReference>
<gene>
    <name evidence="1" type="ORF">HERIO_1100</name>
</gene>
<evidence type="ECO:0000313" key="2">
    <source>
        <dbReference type="Proteomes" id="UP000192356"/>
    </source>
</evidence>
<protein>
    <submittedName>
        <fullName evidence="1">Uncharacterized protein</fullName>
    </submittedName>
</protein>
<name>A0A1X0QB71_9MICR</name>
<sequence>MLNKEIVSLIEKEDIYSLFCTETASYGNVLDNLNNIEDPMILHEKIKEYFINIMQQTRETSAYHVESKRILLSVDNFLYSSGIISQLPEYSDIIKKEVNYVPPEINPSNPDGLTGEKLDEDYLKFNDNQNNFIGLNEFSFMNQRPNAIDENITFNEGHLNMNEGIINYNETLPCHKGPFVDMILDSNSSVFKSDSTPLIDIYLESLKRFSIDIKIESLHRHIKYLETSEEPPKE</sequence>
<keyword evidence="2" id="KW-1185">Reference proteome</keyword>
<dbReference type="AlphaFoldDB" id="A0A1X0QB71"/>
<accession>A0A1X0QB71</accession>
<dbReference type="VEuPathDB" id="MicrosporidiaDB:A0H76_1861"/>
<proteinExistence type="predicted"/>
<comment type="caution">
    <text evidence="1">The sequence shown here is derived from an EMBL/GenBank/DDBJ whole genome shotgun (WGS) entry which is preliminary data.</text>
</comment>
<organism evidence="1 2">
    <name type="scientific">Hepatospora eriocheir</name>
    <dbReference type="NCBI Taxonomy" id="1081669"/>
    <lineage>
        <taxon>Eukaryota</taxon>
        <taxon>Fungi</taxon>
        <taxon>Fungi incertae sedis</taxon>
        <taxon>Microsporidia</taxon>
        <taxon>Hepatosporidae</taxon>
        <taxon>Hepatospora</taxon>
    </lineage>
</organism>